<dbReference type="EMBL" id="KZ857404">
    <property type="protein sequence ID" value="RDX49576.1"/>
    <property type="molecule type" value="Genomic_DNA"/>
</dbReference>
<feature type="chain" id="PRO_5016993026" evidence="1">
    <location>
        <begin position="22"/>
        <end position="120"/>
    </location>
</feature>
<proteinExistence type="predicted"/>
<organism evidence="2 3">
    <name type="scientific">Lentinus brumalis</name>
    <dbReference type="NCBI Taxonomy" id="2498619"/>
    <lineage>
        <taxon>Eukaryota</taxon>
        <taxon>Fungi</taxon>
        <taxon>Dikarya</taxon>
        <taxon>Basidiomycota</taxon>
        <taxon>Agaricomycotina</taxon>
        <taxon>Agaricomycetes</taxon>
        <taxon>Polyporales</taxon>
        <taxon>Polyporaceae</taxon>
        <taxon>Lentinus</taxon>
    </lineage>
</organism>
<keyword evidence="3" id="KW-1185">Reference proteome</keyword>
<dbReference type="AlphaFoldDB" id="A0A371DAM9"/>
<evidence type="ECO:0000256" key="1">
    <source>
        <dbReference type="SAM" id="SignalP"/>
    </source>
</evidence>
<evidence type="ECO:0000313" key="3">
    <source>
        <dbReference type="Proteomes" id="UP000256964"/>
    </source>
</evidence>
<evidence type="ECO:0000313" key="2">
    <source>
        <dbReference type="EMBL" id="RDX49576.1"/>
    </source>
</evidence>
<keyword evidence="1" id="KW-0732">Signal</keyword>
<dbReference type="OrthoDB" id="10562115at2759"/>
<protein>
    <submittedName>
        <fullName evidence="2">Uncharacterized protein</fullName>
    </submittedName>
</protein>
<feature type="signal peptide" evidence="1">
    <location>
        <begin position="1"/>
        <end position="21"/>
    </location>
</feature>
<name>A0A371DAM9_9APHY</name>
<gene>
    <name evidence="2" type="ORF">OH76DRAFT_1482949</name>
</gene>
<reference evidence="2 3" key="1">
    <citation type="journal article" date="2018" name="Biotechnol. Biofuels">
        <title>Integrative visual omics of the white-rot fungus Polyporus brumalis exposes the biotechnological potential of its oxidative enzymes for delignifying raw plant biomass.</title>
        <authorList>
            <person name="Miyauchi S."/>
            <person name="Rancon A."/>
            <person name="Drula E."/>
            <person name="Hage H."/>
            <person name="Chaduli D."/>
            <person name="Favel A."/>
            <person name="Grisel S."/>
            <person name="Henrissat B."/>
            <person name="Herpoel-Gimbert I."/>
            <person name="Ruiz-Duenas F.J."/>
            <person name="Chevret D."/>
            <person name="Hainaut M."/>
            <person name="Lin J."/>
            <person name="Wang M."/>
            <person name="Pangilinan J."/>
            <person name="Lipzen A."/>
            <person name="Lesage-Meessen L."/>
            <person name="Navarro D."/>
            <person name="Riley R."/>
            <person name="Grigoriev I.V."/>
            <person name="Zhou S."/>
            <person name="Raouche S."/>
            <person name="Rosso M.N."/>
        </authorList>
    </citation>
    <scope>NUCLEOTIDE SEQUENCE [LARGE SCALE GENOMIC DNA]</scope>
    <source>
        <strain evidence="2 3">BRFM 1820</strain>
    </source>
</reference>
<sequence length="120" mass="12241">MKTATSKLILAAGVFIAQAMAIPANAVPRPQYATTITTVIAGHPTTITATIDPFPTGSPAVVTLHADYVTTETVTVGGHPTTLTLTVDAPITETITTTIGGKPTTLTTTIFPFGAPTPLP</sequence>
<dbReference type="Proteomes" id="UP000256964">
    <property type="component" value="Unassembled WGS sequence"/>
</dbReference>
<accession>A0A371DAM9</accession>